<gene>
    <name evidence="3" type="ORF">GDO78_021214</name>
</gene>
<dbReference type="GO" id="GO:0007018">
    <property type="term" value="P:microtubule-based movement"/>
    <property type="evidence" value="ECO:0007669"/>
    <property type="project" value="TreeGrafter"/>
</dbReference>
<accession>A0A8J6BHL2</accession>
<name>A0A8J6BHL2_ELECQ</name>
<evidence type="ECO:0008006" key="5">
    <source>
        <dbReference type="Google" id="ProtNLM"/>
    </source>
</evidence>
<dbReference type="GO" id="GO:0005737">
    <property type="term" value="C:cytoplasm"/>
    <property type="evidence" value="ECO:0007669"/>
    <property type="project" value="TreeGrafter"/>
</dbReference>
<dbReference type="CDD" id="cd21461">
    <property type="entry name" value="DLC-like_TCTEX1D4"/>
    <property type="match status" value="1"/>
</dbReference>
<dbReference type="EMBL" id="WNTK01006091">
    <property type="protein sequence ID" value="KAG9463730.1"/>
    <property type="molecule type" value="Genomic_DNA"/>
</dbReference>
<comment type="similarity">
    <text evidence="1">Belongs to the dynein light chain Tctex-type family.</text>
</comment>
<proteinExistence type="inferred from homology"/>
<comment type="caution">
    <text evidence="3">The sequence shown here is derived from an EMBL/GenBank/DDBJ whole genome shotgun (WGS) entry which is preliminary data.</text>
</comment>
<evidence type="ECO:0000313" key="4">
    <source>
        <dbReference type="Proteomes" id="UP000770717"/>
    </source>
</evidence>
<evidence type="ECO:0000256" key="2">
    <source>
        <dbReference type="SAM" id="MobiDB-lite"/>
    </source>
</evidence>
<protein>
    <recommendedName>
        <fullName evidence="5">Tctex1 domain-containing protein 4</fullName>
    </recommendedName>
</protein>
<dbReference type="Pfam" id="PF03645">
    <property type="entry name" value="Tctex-1"/>
    <property type="match status" value="1"/>
</dbReference>
<feature type="region of interest" description="Disordered" evidence="2">
    <location>
        <begin position="1"/>
        <end position="35"/>
    </location>
</feature>
<dbReference type="GO" id="GO:0045505">
    <property type="term" value="F:dynein intermediate chain binding"/>
    <property type="evidence" value="ECO:0007669"/>
    <property type="project" value="TreeGrafter"/>
</dbReference>
<dbReference type="PANTHER" id="PTHR21255:SF55">
    <property type="entry name" value="DYNEIN LIGHT CHAIN TCTEX-TYPE 4"/>
    <property type="match status" value="1"/>
</dbReference>
<evidence type="ECO:0000256" key="1">
    <source>
        <dbReference type="ARBA" id="ARBA00005361"/>
    </source>
</evidence>
<reference evidence="3" key="1">
    <citation type="thesis" date="2020" institute="ProQuest LLC" country="789 East Eisenhower Parkway, Ann Arbor, MI, USA">
        <title>Comparative Genomics and Chromosome Evolution.</title>
        <authorList>
            <person name="Mudd A.B."/>
        </authorList>
    </citation>
    <scope>NUCLEOTIDE SEQUENCE</scope>
    <source>
        <strain evidence="3">HN-11 Male</strain>
        <tissue evidence="3">Kidney and liver</tissue>
    </source>
</reference>
<dbReference type="PANTHER" id="PTHR21255">
    <property type="entry name" value="T-COMPLEX-ASSOCIATED-TESTIS-EXPRESSED 1/ DYNEIN LIGHT CHAIN"/>
    <property type="match status" value="1"/>
</dbReference>
<dbReference type="Gene3D" id="3.30.1140.40">
    <property type="entry name" value="Tctex-1"/>
    <property type="match status" value="1"/>
</dbReference>
<evidence type="ECO:0000313" key="3">
    <source>
        <dbReference type="EMBL" id="KAG9463730.1"/>
    </source>
</evidence>
<dbReference type="InterPro" id="IPR005334">
    <property type="entry name" value="Tctex-1-like"/>
</dbReference>
<dbReference type="Proteomes" id="UP000770717">
    <property type="component" value="Unassembled WGS sequence"/>
</dbReference>
<dbReference type="OrthoDB" id="10260741at2759"/>
<dbReference type="InterPro" id="IPR038586">
    <property type="entry name" value="Tctex-1-like_sf"/>
</dbReference>
<dbReference type="GO" id="GO:0005868">
    <property type="term" value="C:cytoplasmic dynein complex"/>
    <property type="evidence" value="ECO:0007669"/>
    <property type="project" value="TreeGrafter"/>
</dbReference>
<organism evidence="3 4">
    <name type="scientific">Eleutherodactylus coqui</name>
    <name type="common">Puerto Rican coqui</name>
    <dbReference type="NCBI Taxonomy" id="57060"/>
    <lineage>
        <taxon>Eukaryota</taxon>
        <taxon>Metazoa</taxon>
        <taxon>Chordata</taxon>
        <taxon>Craniata</taxon>
        <taxon>Vertebrata</taxon>
        <taxon>Euteleostomi</taxon>
        <taxon>Amphibia</taxon>
        <taxon>Batrachia</taxon>
        <taxon>Anura</taxon>
        <taxon>Neobatrachia</taxon>
        <taxon>Hyloidea</taxon>
        <taxon>Eleutherodactylidae</taxon>
        <taxon>Eleutherodactylinae</taxon>
        <taxon>Eleutherodactylus</taxon>
        <taxon>Eleutherodactylus</taxon>
    </lineage>
</organism>
<keyword evidence="4" id="KW-1185">Reference proteome</keyword>
<sequence>MADNSPSPSEDIVGLAAAGDPKPTPSGRRRSHSIELPPRQLMRLRSVDERPAMYSRRSSVVSNLPFSRKNSLCALNKRLSLGPWAHYGQVSFSGLPLYQPVKEIQYENTFKMGPDCKFNPRGARTALETILKNYLGDIKYNALTSAQLAQTLCDLIRSKLKEGSPARYKVVCSVVLGQMCHQGVKVSSRSLWDPQNDNFASASYSNATLFAVAMVHGLYYE</sequence>
<dbReference type="AlphaFoldDB" id="A0A8J6BHL2"/>